<feature type="transmembrane region" description="Helical" evidence="2">
    <location>
        <begin position="77"/>
        <end position="99"/>
    </location>
</feature>
<comment type="caution">
    <text evidence="4">The sequence shown here is derived from an EMBL/GenBank/DDBJ whole genome shotgun (WGS) entry which is preliminary data.</text>
</comment>
<feature type="domain" description="HTH cro/C1-type" evidence="3">
    <location>
        <begin position="7"/>
        <end position="61"/>
    </location>
</feature>
<feature type="transmembrane region" description="Helical" evidence="2">
    <location>
        <begin position="177"/>
        <end position="194"/>
    </location>
</feature>
<keyword evidence="1" id="KW-0238">DNA-binding</keyword>
<keyword evidence="2" id="KW-0472">Membrane</keyword>
<evidence type="ECO:0000259" key="3">
    <source>
        <dbReference type="PROSITE" id="PS50943"/>
    </source>
</evidence>
<proteinExistence type="predicted"/>
<accession>A0ABR8P9H3</accession>
<dbReference type="InterPro" id="IPR001387">
    <property type="entry name" value="Cro/C1-type_HTH"/>
</dbReference>
<dbReference type="CDD" id="cd00093">
    <property type="entry name" value="HTH_XRE"/>
    <property type="match status" value="1"/>
</dbReference>
<reference evidence="4 5" key="1">
    <citation type="submission" date="2018-07" db="EMBL/GenBank/DDBJ databases">
        <title>Phylogenomic Insights into understanding Host Adaptation of Lactobacillus reuteri by a novel species, Lactobacillus spp. M31.</title>
        <authorList>
            <person name="Sharma S."/>
            <person name="Patil P."/>
            <person name="Korpole S."/>
            <person name="Patil P.B."/>
        </authorList>
    </citation>
    <scope>NUCLEOTIDE SEQUENCE [LARGE SCALE GENOMIC DNA]</scope>
    <source>
        <strain evidence="4 5">M31</strain>
    </source>
</reference>
<evidence type="ECO:0000313" key="4">
    <source>
        <dbReference type="EMBL" id="MBD5807432.1"/>
    </source>
</evidence>
<gene>
    <name evidence="4" type="ORF">DTK66_10100</name>
</gene>
<sequence length="198" mass="23411">MEFGNRIKEQRKKLKLTQAEVANQLYITRQTISNWEQGKSYPDLDMLVKISNVYQISIDSLLKEDKHLKKYLEQGKAYNAFSVFRGLFFIMYGLFFLMINYLDTNSTIAEFYIYAFLSIFIIAILYGEHVEPFFLGLDKRKRKKTYLRSSPVGKIFLLIIAINIISMVISHNEYLEALLFFLVGLMNIFQKYMWKNKS</sequence>
<dbReference type="Proteomes" id="UP000704341">
    <property type="component" value="Unassembled WGS sequence"/>
</dbReference>
<dbReference type="SUPFAM" id="SSF47413">
    <property type="entry name" value="lambda repressor-like DNA-binding domains"/>
    <property type="match status" value="1"/>
</dbReference>
<dbReference type="RefSeq" id="WP_191668581.1">
    <property type="nucleotide sequence ID" value="NZ_QORN01000051.1"/>
</dbReference>
<dbReference type="InterPro" id="IPR010982">
    <property type="entry name" value="Lambda_DNA-bd_dom_sf"/>
</dbReference>
<keyword evidence="2" id="KW-0812">Transmembrane</keyword>
<dbReference type="PANTHER" id="PTHR46558:SF4">
    <property type="entry name" value="DNA-BIDING PHAGE PROTEIN"/>
    <property type="match status" value="1"/>
</dbReference>
<evidence type="ECO:0000256" key="2">
    <source>
        <dbReference type="SAM" id="Phobius"/>
    </source>
</evidence>
<dbReference type="Pfam" id="PF01381">
    <property type="entry name" value="HTH_3"/>
    <property type="match status" value="1"/>
</dbReference>
<dbReference type="PROSITE" id="PS50943">
    <property type="entry name" value="HTH_CROC1"/>
    <property type="match status" value="1"/>
</dbReference>
<feature type="transmembrane region" description="Helical" evidence="2">
    <location>
        <begin position="151"/>
        <end position="171"/>
    </location>
</feature>
<evidence type="ECO:0000313" key="5">
    <source>
        <dbReference type="Proteomes" id="UP000704341"/>
    </source>
</evidence>
<feature type="transmembrane region" description="Helical" evidence="2">
    <location>
        <begin position="111"/>
        <end position="130"/>
    </location>
</feature>
<keyword evidence="5" id="KW-1185">Reference proteome</keyword>
<dbReference type="EMBL" id="QORN01000051">
    <property type="protein sequence ID" value="MBD5807432.1"/>
    <property type="molecule type" value="Genomic_DNA"/>
</dbReference>
<dbReference type="PANTHER" id="PTHR46558">
    <property type="entry name" value="TRACRIPTIONAL REGULATORY PROTEIN-RELATED-RELATED"/>
    <property type="match status" value="1"/>
</dbReference>
<keyword evidence="2" id="KW-1133">Transmembrane helix</keyword>
<name>A0ABR8P9H3_9LACO</name>
<dbReference type="Gene3D" id="1.10.260.40">
    <property type="entry name" value="lambda repressor-like DNA-binding domains"/>
    <property type="match status" value="1"/>
</dbReference>
<evidence type="ECO:0000256" key="1">
    <source>
        <dbReference type="ARBA" id="ARBA00023125"/>
    </source>
</evidence>
<dbReference type="SMART" id="SM00530">
    <property type="entry name" value="HTH_XRE"/>
    <property type="match status" value="1"/>
</dbReference>
<protein>
    <submittedName>
        <fullName evidence="4">XRE family transcriptional regulator</fullName>
    </submittedName>
</protein>
<organism evidence="4 5">
    <name type="scientific">Limosilactobacillus walteri</name>
    <dbReference type="NCBI Taxonomy" id="2268022"/>
    <lineage>
        <taxon>Bacteria</taxon>
        <taxon>Bacillati</taxon>
        <taxon>Bacillota</taxon>
        <taxon>Bacilli</taxon>
        <taxon>Lactobacillales</taxon>
        <taxon>Lactobacillaceae</taxon>
        <taxon>Limosilactobacillus</taxon>
    </lineage>
</organism>